<comment type="catalytic activity">
    <reaction evidence="1 9">
        <text>adenosine 3',5'-bisphosphate + H2O = AMP + phosphate</text>
        <dbReference type="Rhea" id="RHEA:10040"/>
        <dbReference type="ChEBI" id="CHEBI:15377"/>
        <dbReference type="ChEBI" id="CHEBI:43474"/>
        <dbReference type="ChEBI" id="CHEBI:58343"/>
        <dbReference type="ChEBI" id="CHEBI:456215"/>
        <dbReference type="EC" id="3.1.3.7"/>
    </reaction>
</comment>
<feature type="binding site" evidence="9">
    <location>
        <position position="91"/>
    </location>
    <ligand>
        <name>Mg(2+)</name>
        <dbReference type="ChEBI" id="CHEBI:18420"/>
        <label>1</label>
    </ligand>
</feature>
<proteinExistence type="inferred from homology"/>
<evidence type="ECO:0000256" key="1">
    <source>
        <dbReference type="ARBA" id="ARBA00001625"/>
    </source>
</evidence>
<dbReference type="InterPro" id="IPR000760">
    <property type="entry name" value="Inositol_monophosphatase-like"/>
</dbReference>
<dbReference type="PROSITE" id="PS00630">
    <property type="entry name" value="IMP_2"/>
    <property type="match status" value="1"/>
</dbReference>
<dbReference type="GO" id="GO:0050427">
    <property type="term" value="P:3'-phosphoadenosine 5'-phosphosulfate metabolic process"/>
    <property type="evidence" value="ECO:0007669"/>
    <property type="project" value="TreeGrafter"/>
</dbReference>
<keyword evidence="6 9" id="KW-0378">Hydrolase</keyword>
<evidence type="ECO:0000313" key="12">
    <source>
        <dbReference type="Proteomes" id="UP000186406"/>
    </source>
</evidence>
<comment type="similarity">
    <text evidence="2 9">Belongs to the inositol monophosphatase superfamily. CysQ family.</text>
</comment>
<dbReference type="Gene3D" id="3.40.190.80">
    <property type="match status" value="1"/>
</dbReference>
<dbReference type="InterPro" id="IPR020550">
    <property type="entry name" value="Inositol_monophosphatase_CS"/>
</dbReference>
<reference evidence="11 12" key="1">
    <citation type="submission" date="2016-12" db="EMBL/GenBank/DDBJ databases">
        <authorList>
            <person name="Song W.-J."/>
            <person name="Kurnit D.M."/>
        </authorList>
    </citation>
    <scope>NUCLEOTIDE SEQUENCE [LARGE SCALE GENOMIC DNA]</scope>
    <source>
        <strain evidence="11 12">DSM 19599</strain>
    </source>
</reference>
<dbReference type="CDD" id="cd01638">
    <property type="entry name" value="CysQ"/>
    <property type="match status" value="1"/>
</dbReference>
<feature type="binding site" evidence="10">
    <location>
        <position position="93"/>
    </location>
    <ligand>
        <name>Mg(2+)</name>
        <dbReference type="ChEBI" id="CHEBI:18420"/>
        <label>2</label>
    </ligand>
</feature>
<dbReference type="Pfam" id="PF00459">
    <property type="entry name" value="Inositol_P"/>
    <property type="match status" value="1"/>
</dbReference>
<dbReference type="SUPFAM" id="SSF56655">
    <property type="entry name" value="Carbohydrate phosphatase"/>
    <property type="match status" value="1"/>
</dbReference>
<sequence>MSQVRVDAAAILPQLLDLSLQAGREILDVYAKGCSVSHKADSSPVTIADQRAEAVILAGLAKIAPDVPVVAEEECAAGRMPPHGALFFLVDPLDGTKEFLSRNGEFTVNIALVDAGVPVAGVVYAPVIGVIYAGYGHGDEAVAFKAKVEGGVIGPQSPIAVRSAPAEGLAAIGSRSHGAKETGDWLERFRVDTFVSAGSSLKFCLVAEGKADIYPRLGRTMEWDTAAGDAVLRAAGGLVTTLDGRPLVYGKREQSADSPYANPHFVAYGDRHLIAAAGEAA</sequence>
<keyword evidence="5 9" id="KW-0479">Metal-binding</keyword>
<feature type="binding site" evidence="10">
    <location>
        <position position="94"/>
    </location>
    <ligand>
        <name>Mg(2+)</name>
        <dbReference type="ChEBI" id="CHEBI:18420"/>
        <label>1</label>
        <note>catalytic</note>
    </ligand>
</feature>
<dbReference type="EMBL" id="FRXO01000004">
    <property type="protein sequence ID" value="SHO65537.1"/>
    <property type="molecule type" value="Genomic_DNA"/>
</dbReference>
<evidence type="ECO:0000256" key="8">
    <source>
        <dbReference type="ARBA" id="ARBA00023136"/>
    </source>
</evidence>
<evidence type="ECO:0000256" key="2">
    <source>
        <dbReference type="ARBA" id="ARBA00005289"/>
    </source>
</evidence>
<comment type="function">
    <text evidence="9">Converts adenosine-3',5'-bisphosphate (PAP) to AMP.</text>
</comment>
<accession>A0A1M7ZKZ1</accession>
<dbReference type="PRINTS" id="PR00377">
    <property type="entry name" value="IMPHPHTASES"/>
</dbReference>
<feature type="binding site" evidence="9">
    <location>
        <position position="72"/>
    </location>
    <ligand>
        <name>Mg(2+)</name>
        <dbReference type="ChEBI" id="CHEBI:18420"/>
        <label>1</label>
    </ligand>
</feature>
<evidence type="ECO:0000256" key="5">
    <source>
        <dbReference type="ARBA" id="ARBA00022723"/>
    </source>
</evidence>
<keyword evidence="12" id="KW-1185">Reference proteome</keyword>
<dbReference type="GO" id="GO:0005886">
    <property type="term" value="C:plasma membrane"/>
    <property type="evidence" value="ECO:0007669"/>
    <property type="project" value="UniProtKB-SubCell"/>
</dbReference>
<keyword evidence="8 9" id="KW-0472">Membrane</keyword>
<feature type="binding site" evidence="9">
    <location>
        <position position="93"/>
    </location>
    <ligand>
        <name>Mg(2+)</name>
        <dbReference type="ChEBI" id="CHEBI:18420"/>
        <label>1</label>
    </ligand>
</feature>
<feature type="binding site" evidence="9">
    <location>
        <position position="91"/>
    </location>
    <ligand>
        <name>Mg(2+)</name>
        <dbReference type="ChEBI" id="CHEBI:18420"/>
        <label>2</label>
    </ligand>
</feature>
<dbReference type="PANTHER" id="PTHR43028:SF5">
    <property type="entry name" value="3'(2'),5'-BISPHOSPHATE NUCLEOTIDASE 1"/>
    <property type="match status" value="1"/>
</dbReference>
<dbReference type="RefSeq" id="WP_073628556.1">
    <property type="nucleotide sequence ID" value="NZ_FRXO01000004.1"/>
</dbReference>
<organism evidence="11 12">
    <name type="scientific">Pseudoxanthobacter soli DSM 19599</name>
    <dbReference type="NCBI Taxonomy" id="1123029"/>
    <lineage>
        <taxon>Bacteria</taxon>
        <taxon>Pseudomonadati</taxon>
        <taxon>Pseudomonadota</taxon>
        <taxon>Alphaproteobacteria</taxon>
        <taxon>Hyphomicrobiales</taxon>
        <taxon>Segnochrobactraceae</taxon>
        <taxon>Pseudoxanthobacter</taxon>
    </lineage>
</organism>
<dbReference type="InterPro" id="IPR006240">
    <property type="entry name" value="CysQ"/>
</dbReference>
<dbReference type="Proteomes" id="UP000186406">
    <property type="component" value="Unassembled WGS sequence"/>
</dbReference>
<evidence type="ECO:0000256" key="9">
    <source>
        <dbReference type="HAMAP-Rule" id="MF_02095"/>
    </source>
</evidence>
<dbReference type="HAMAP" id="MF_02095">
    <property type="entry name" value="CysQ"/>
    <property type="match status" value="1"/>
</dbReference>
<dbReference type="NCBIfam" id="TIGR01331">
    <property type="entry name" value="bisphos_cysQ"/>
    <property type="match status" value="1"/>
</dbReference>
<comment type="subcellular location">
    <subcellularLocation>
        <location evidence="9">Cell inner membrane</location>
        <topology evidence="9">Peripheral membrane protein</topology>
        <orientation evidence="9">Cytoplasmic side</orientation>
    </subcellularLocation>
</comment>
<evidence type="ECO:0000256" key="7">
    <source>
        <dbReference type="ARBA" id="ARBA00022842"/>
    </source>
</evidence>
<feature type="binding site" evidence="9">
    <location>
        <position position="72"/>
    </location>
    <ligand>
        <name>substrate</name>
    </ligand>
</feature>
<keyword evidence="7 9" id="KW-0460">Magnesium</keyword>
<dbReference type="AlphaFoldDB" id="A0A1M7ZKZ1"/>
<dbReference type="OrthoDB" id="9785695at2"/>
<dbReference type="Gene3D" id="3.30.540.10">
    <property type="entry name" value="Fructose-1,6-Bisphosphatase, subunit A, domain 1"/>
    <property type="match status" value="1"/>
</dbReference>
<dbReference type="GO" id="GO:0000287">
    <property type="term" value="F:magnesium ion binding"/>
    <property type="evidence" value="ECO:0007669"/>
    <property type="project" value="UniProtKB-UniRule"/>
</dbReference>
<evidence type="ECO:0000256" key="4">
    <source>
        <dbReference type="ARBA" id="ARBA00022519"/>
    </source>
</evidence>
<feature type="binding site" evidence="9">
    <location>
        <position position="224"/>
    </location>
    <ligand>
        <name>substrate</name>
    </ligand>
</feature>
<keyword evidence="3 9" id="KW-1003">Cell membrane</keyword>
<keyword evidence="4 9" id="KW-0997">Cell inner membrane</keyword>
<dbReference type="GO" id="GO:0000103">
    <property type="term" value="P:sulfate assimilation"/>
    <property type="evidence" value="ECO:0007669"/>
    <property type="project" value="TreeGrafter"/>
</dbReference>
<gene>
    <name evidence="9" type="primary">cysQ</name>
    <name evidence="11" type="ORF">SAMN02745172_02182</name>
</gene>
<dbReference type="GO" id="GO:0046854">
    <property type="term" value="P:phosphatidylinositol phosphate biosynthetic process"/>
    <property type="evidence" value="ECO:0007669"/>
    <property type="project" value="InterPro"/>
</dbReference>
<dbReference type="EC" id="3.1.3.7" evidence="9"/>
<dbReference type="PROSITE" id="PS00629">
    <property type="entry name" value="IMP_1"/>
    <property type="match status" value="1"/>
</dbReference>
<feature type="binding site" evidence="9">
    <location>
        <position position="224"/>
    </location>
    <ligand>
        <name>Mg(2+)</name>
        <dbReference type="ChEBI" id="CHEBI:18420"/>
        <label>2</label>
    </ligand>
</feature>
<comment type="cofactor">
    <cofactor evidence="9 10">
        <name>Mg(2+)</name>
        <dbReference type="ChEBI" id="CHEBI:18420"/>
    </cofactor>
</comment>
<dbReference type="InterPro" id="IPR020583">
    <property type="entry name" value="Inositol_monoP_metal-BS"/>
</dbReference>
<dbReference type="STRING" id="1123029.SAMN02745172_02182"/>
<name>A0A1M7ZKZ1_9HYPH</name>
<evidence type="ECO:0000256" key="10">
    <source>
        <dbReference type="PIRSR" id="PIRSR600760-2"/>
    </source>
</evidence>
<dbReference type="PANTHER" id="PTHR43028">
    <property type="entry name" value="3'(2'),5'-BISPHOSPHATE NUCLEOTIDASE 1"/>
    <property type="match status" value="1"/>
</dbReference>
<evidence type="ECO:0000256" key="3">
    <source>
        <dbReference type="ARBA" id="ARBA00022475"/>
    </source>
</evidence>
<feature type="binding site" evidence="10">
    <location>
        <position position="91"/>
    </location>
    <ligand>
        <name>Mg(2+)</name>
        <dbReference type="ChEBI" id="CHEBI:18420"/>
        <label>1</label>
        <note>catalytic</note>
    </ligand>
</feature>
<evidence type="ECO:0000313" key="11">
    <source>
        <dbReference type="EMBL" id="SHO65537.1"/>
    </source>
</evidence>
<feature type="binding site" evidence="9">
    <location>
        <begin position="93"/>
        <end position="96"/>
    </location>
    <ligand>
        <name>substrate</name>
    </ligand>
</feature>
<evidence type="ECO:0000256" key="6">
    <source>
        <dbReference type="ARBA" id="ARBA00022801"/>
    </source>
</evidence>
<feature type="binding site" evidence="10">
    <location>
        <position position="72"/>
    </location>
    <ligand>
        <name>Mg(2+)</name>
        <dbReference type="ChEBI" id="CHEBI:18420"/>
        <label>1</label>
        <note>catalytic</note>
    </ligand>
</feature>
<protein>
    <recommendedName>
        <fullName evidence="9">3'(2'),5'-bisphosphate nucleotidase CysQ</fullName>
        <ecNumber evidence="9">3.1.3.7</ecNumber>
    </recommendedName>
    <alternativeName>
        <fullName evidence="9">3'(2'),5-bisphosphonucleoside 3'(2')-phosphohydrolase</fullName>
    </alternativeName>
    <alternativeName>
        <fullName evidence="9">3'-phosphoadenosine 5'-phosphate phosphatase</fullName>
        <shortName evidence="9">PAP phosphatase</shortName>
    </alternativeName>
</protein>
<feature type="binding site" evidence="9">
    <location>
        <position position="94"/>
    </location>
    <ligand>
        <name>Mg(2+)</name>
        <dbReference type="ChEBI" id="CHEBI:18420"/>
        <label>2</label>
    </ligand>
</feature>
<dbReference type="GO" id="GO:0008441">
    <property type="term" value="F:3'(2'),5'-bisphosphate nucleotidase activity"/>
    <property type="evidence" value="ECO:0007669"/>
    <property type="project" value="UniProtKB-UniRule"/>
</dbReference>
<dbReference type="InterPro" id="IPR050725">
    <property type="entry name" value="CysQ/Inositol_MonoPase"/>
</dbReference>
<feature type="binding site" evidence="10">
    <location>
        <position position="224"/>
    </location>
    <ligand>
        <name>Mg(2+)</name>
        <dbReference type="ChEBI" id="CHEBI:18420"/>
        <label>1</label>
        <note>catalytic</note>
    </ligand>
</feature>